<dbReference type="EMBL" id="JAFIMR010000028">
    <property type="protein sequence ID" value="KAI1861792.1"/>
    <property type="molecule type" value="Genomic_DNA"/>
</dbReference>
<organism evidence="2 3">
    <name type="scientific">Neoarthrinium moseri</name>
    <dbReference type="NCBI Taxonomy" id="1658444"/>
    <lineage>
        <taxon>Eukaryota</taxon>
        <taxon>Fungi</taxon>
        <taxon>Dikarya</taxon>
        <taxon>Ascomycota</taxon>
        <taxon>Pezizomycotina</taxon>
        <taxon>Sordariomycetes</taxon>
        <taxon>Xylariomycetidae</taxon>
        <taxon>Amphisphaeriales</taxon>
        <taxon>Apiosporaceae</taxon>
        <taxon>Neoarthrinium</taxon>
    </lineage>
</organism>
<gene>
    <name evidence="2" type="ORF">JX265_009295</name>
</gene>
<protein>
    <recommendedName>
        <fullName evidence="4">FAD-binding domain-containing protein</fullName>
    </recommendedName>
</protein>
<dbReference type="PANTHER" id="PTHR46865">
    <property type="entry name" value="OXIDOREDUCTASE-RELATED"/>
    <property type="match status" value="1"/>
</dbReference>
<dbReference type="SUPFAM" id="SSF51905">
    <property type="entry name" value="FAD/NAD(P)-binding domain"/>
    <property type="match status" value="1"/>
</dbReference>
<keyword evidence="3" id="KW-1185">Reference proteome</keyword>
<name>A0A9P9WGC5_9PEZI</name>
<proteinExistence type="predicted"/>
<evidence type="ECO:0000313" key="3">
    <source>
        <dbReference type="Proteomes" id="UP000829685"/>
    </source>
</evidence>
<dbReference type="PANTHER" id="PTHR46865:SF7">
    <property type="entry name" value="MONOOXYGENASE, PUTATIVE (AFU_ORTHOLOGUE AFUA_8G07040)-RELATED"/>
    <property type="match status" value="1"/>
</dbReference>
<comment type="caution">
    <text evidence="2">The sequence shown here is derived from an EMBL/GenBank/DDBJ whole genome shotgun (WGS) entry which is preliminary data.</text>
</comment>
<evidence type="ECO:0000256" key="1">
    <source>
        <dbReference type="SAM" id="MobiDB-lite"/>
    </source>
</evidence>
<sequence>MYDKSHEQDSKGRELGRNGSLTYQFGKAVSQISQDADRVDATFSDGYRRCFDVVVAAYGQSSRTRVLVSHQEASDTTYKSLEVDAAYYSIPRTEDFYAHEVVQVKMKQPYKGCVVLLGDAGYCPSPFTGMGTTGRLISAYVPAGELARHGSNVGTALQNYQALMPTPINKCQKMPGLIPGAFFPSSRLGLWTLHNAMWATSTVQQIARLPSPGPKSGRQLPEYPELKLASSS</sequence>
<dbReference type="AlphaFoldDB" id="A0A9P9WGC5"/>
<dbReference type="Proteomes" id="UP000829685">
    <property type="component" value="Unassembled WGS sequence"/>
</dbReference>
<evidence type="ECO:0008006" key="4">
    <source>
        <dbReference type="Google" id="ProtNLM"/>
    </source>
</evidence>
<dbReference type="InterPro" id="IPR051704">
    <property type="entry name" value="FAD_aromatic-hydroxylase"/>
</dbReference>
<evidence type="ECO:0000313" key="2">
    <source>
        <dbReference type="EMBL" id="KAI1861792.1"/>
    </source>
</evidence>
<reference evidence="2" key="1">
    <citation type="submission" date="2021-03" db="EMBL/GenBank/DDBJ databases">
        <title>Revisited historic fungal species revealed as producer of novel bioactive compounds through whole genome sequencing and comparative genomics.</title>
        <authorList>
            <person name="Vignolle G.A."/>
            <person name="Hochenegger N."/>
            <person name="Mach R.L."/>
            <person name="Mach-Aigner A.R."/>
            <person name="Javad Rahimi M."/>
            <person name="Salim K.A."/>
            <person name="Chan C.M."/>
            <person name="Lim L.B.L."/>
            <person name="Cai F."/>
            <person name="Druzhinina I.S."/>
            <person name="U'Ren J.M."/>
            <person name="Derntl C."/>
        </authorList>
    </citation>
    <scope>NUCLEOTIDE SEQUENCE</scope>
    <source>
        <strain evidence="2">TUCIM 5799</strain>
    </source>
</reference>
<accession>A0A9P9WGC5</accession>
<dbReference type="Gene3D" id="3.50.50.60">
    <property type="entry name" value="FAD/NAD(P)-binding domain"/>
    <property type="match status" value="1"/>
</dbReference>
<dbReference type="InterPro" id="IPR036188">
    <property type="entry name" value="FAD/NAD-bd_sf"/>
</dbReference>
<feature type="region of interest" description="Disordered" evidence="1">
    <location>
        <begin position="209"/>
        <end position="232"/>
    </location>
</feature>